<evidence type="ECO:0000313" key="11">
    <source>
        <dbReference type="Proteomes" id="UP000002669"/>
    </source>
</evidence>
<sequence length="1065" mass="119387">MRRIQWSHWTPKTIWKALGIDKRTVLQMLKGGLPPTIVIAMYQSNVVTGISQNYGFLSAIIAVVAQCLLPRARFTKIMLFSLSALCVSASICCLGVYCVIKAREHTTAPGKRAGGYNASACAVVAIWFLFAIWLVNSIRAFRPIELQAPASTFSMFIAITMTRAGVVVSLSSALQGIKSLLLAFLIGFAVSTGVSLFILPTTSRGTLFHSIRGYPAIVKEILDSQIAFVKCSEEEGPWQLTRRATIARRRTNTFPKPRGVKKKKANKEKELTESESKAAQLKNGIRDLSSIHSSVYAELYFAKQEIAWGRLTAEDLETLFSLLRSILLPLSGIAMLPEVFRKLTKTVEAADIAEVHVTDYGYRPVVGGRPPLMPSELQYEIPEITEHFVQPLCDRLETTSGLVEAGFQHAFITLRLTNPPKKHGASSGTRDEETPEEKSVPGNPHFVAGFEQRLNDYFALRKRLPEKWATLTAFAPFHERGSIAQEPRTIQKEFFVLLFISHLQDILLQAVLDLVYFAESKVADGTVKSKRLQFPKREYVKQWFFASDPEENGDDKKSNAPEKKKQETDSHRPKGQDPLKSRYPDPEHMPPTNIWQRIGRGIRAISHFLSSEQSSFGVRVAIASFCAVILAYLPQTQEFFFRMRAIWVVIVILIAMNPTSGNSLFGLMGRFIATILATILALVVWYVVYGKTAGVIVLTYVANCLQYYPYIKNPRFIPPTIIGVITFNLIIAFELLSRKLGIEKVESSGLPYYPVYLFGPYRCIAVIAACAISYFWVVFPSPTSAGSRVRKTLGRSLFVLANFYSCMHTSIEVWINQEQGDINDSQSPGQLLDRARTKLLAEEMALSKSLRVFSDFTRYEPPIGGRFPKETYDNIISAIQTILTSMDLMAFATRNLERMSGHSSATDAADNLPNTRRRPSMSTTSRHQIVEGERWIQNLAEAANSPEFRSGVITSVLYHLSAAVTNSLCLPPYLAPPHPFPLARRLRYINEDLLRFRNVENPSFAAIIAIEVLSSMVSSNLKTLMSDVKRLVGELNFDVYVREHRRQVREERQHSGETDESAEGD</sequence>
<dbReference type="eggNOG" id="KOG4711">
    <property type="taxonomic scope" value="Eukaryota"/>
</dbReference>
<dbReference type="GO" id="GO:0016020">
    <property type="term" value="C:membrane"/>
    <property type="evidence" value="ECO:0007669"/>
    <property type="project" value="UniProtKB-SubCell"/>
</dbReference>
<name>E5R156_ARTGP</name>
<dbReference type="Pfam" id="PF13515">
    <property type="entry name" value="FUSC_2"/>
    <property type="match status" value="1"/>
</dbReference>
<evidence type="ECO:0000259" key="9">
    <source>
        <dbReference type="Pfam" id="PF13515"/>
    </source>
</evidence>
<feature type="compositionally biased region" description="Basic and acidic residues" evidence="5">
    <location>
        <begin position="554"/>
        <end position="588"/>
    </location>
</feature>
<feature type="region of interest" description="Disordered" evidence="5">
    <location>
        <begin position="251"/>
        <end position="273"/>
    </location>
</feature>
<feature type="transmembrane region" description="Helical" evidence="6">
    <location>
        <begin position="757"/>
        <end position="779"/>
    </location>
</feature>
<dbReference type="EMBL" id="DS989822">
    <property type="protein sequence ID" value="EFQ98445.1"/>
    <property type="molecule type" value="Genomic_DNA"/>
</dbReference>
<feature type="region of interest" description="Disordered" evidence="5">
    <location>
        <begin position="1046"/>
        <end position="1065"/>
    </location>
</feature>
<dbReference type="OMA" id="FYSCMHT"/>
<organism evidence="11">
    <name type="scientific">Arthroderma gypseum (strain ATCC MYA-4604 / CBS 118893)</name>
    <name type="common">Microsporum gypseum</name>
    <dbReference type="NCBI Taxonomy" id="535722"/>
    <lineage>
        <taxon>Eukaryota</taxon>
        <taxon>Fungi</taxon>
        <taxon>Dikarya</taxon>
        <taxon>Ascomycota</taxon>
        <taxon>Pezizomycotina</taxon>
        <taxon>Eurotiomycetes</taxon>
        <taxon>Eurotiomycetidae</taxon>
        <taxon>Onygenales</taxon>
        <taxon>Arthrodermataceae</taxon>
        <taxon>Nannizzia</taxon>
    </lineage>
</organism>
<feature type="transmembrane region" description="Helical" evidence="6">
    <location>
        <begin position="78"/>
        <end position="100"/>
    </location>
</feature>
<keyword evidence="2 6" id="KW-0812">Transmembrane</keyword>
<reference evidence="11" key="1">
    <citation type="journal article" date="2012" name="MBio">
        <title>Comparative genome analysis of Trichophyton rubrum and related dermatophytes reveals candidate genes involved in infection.</title>
        <authorList>
            <person name="Martinez D.A."/>
            <person name="Oliver B.G."/>
            <person name="Graeser Y."/>
            <person name="Goldberg J.M."/>
            <person name="Li W."/>
            <person name="Martinez-Rossi N.M."/>
            <person name="Monod M."/>
            <person name="Shelest E."/>
            <person name="Barton R.C."/>
            <person name="Birch E."/>
            <person name="Brakhage A.A."/>
            <person name="Chen Z."/>
            <person name="Gurr S.J."/>
            <person name="Heiman D."/>
            <person name="Heitman J."/>
            <person name="Kosti I."/>
            <person name="Rossi A."/>
            <person name="Saif S."/>
            <person name="Samalova M."/>
            <person name="Saunders C.W."/>
            <person name="Shea T."/>
            <person name="Summerbell R.C."/>
            <person name="Xu J."/>
            <person name="Young S."/>
            <person name="Zeng Q."/>
            <person name="Birren B.W."/>
            <person name="Cuomo C.A."/>
            <person name="White T.C."/>
        </authorList>
    </citation>
    <scope>NUCLEOTIDE SEQUENCE [LARGE SCALE GENOMIC DNA]</scope>
    <source>
        <strain evidence="11">ATCC MYA-4604 / CBS 118893</strain>
    </source>
</reference>
<evidence type="ECO:0000256" key="2">
    <source>
        <dbReference type="ARBA" id="ARBA00022692"/>
    </source>
</evidence>
<feature type="domain" description="Putative ER transporter 6TM N-terminal" evidence="8">
    <location>
        <begin position="116"/>
        <end position="348"/>
    </location>
</feature>
<evidence type="ECO:0000259" key="8">
    <source>
        <dbReference type="Pfam" id="PF10337"/>
    </source>
</evidence>
<evidence type="ECO:0000256" key="3">
    <source>
        <dbReference type="ARBA" id="ARBA00022989"/>
    </source>
</evidence>
<dbReference type="AlphaFoldDB" id="E5R156"/>
<dbReference type="InParanoid" id="E5R156"/>
<proteinExistence type="predicted"/>
<dbReference type="Pfam" id="PF10337">
    <property type="entry name" value="ArAE_2_N"/>
    <property type="match status" value="1"/>
</dbReference>
<comment type="subcellular location">
    <subcellularLocation>
        <location evidence="1">Membrane</location>
        <topology evidence="1">Multi-pass membrane protein</topology>
    </subcellularLocation>
</comment>
<dbReference type="PANTHER" id="PTHR37994">
    <property type="entry name" value="ARAE_2_N DOMAIN-CONTAINING PROTEIN-RELATED"/>
    <property type="match status" value="1"/>
</dbReference>
<evidence type="ECO:0000259" key="7">
    <source>
        <dbReference type="Pfam" id="PF10334"/>
    </source>
</evidence>
<evidence type="ECO:0008006" key="12">
    <source>
        <dbReference type="Google" id="ProtNLM"/>
    </source>
</evidence>
<feature type="transmembrane region" description="Helical" evidence="6">
    <location>
        <begin position="645"/>
        <end position="665"/>
    </location>
</feature>
<feature type="compositionally biased region" description="Basic and acidic residues" evidence="5">
    <location>
        <begin position="429"/>
        <end position="439"/>
    </location>
</feature>
<dbReference type="VEuPathDB" id="FungiDB:MGYG_01473"/>
<dbReference type="OrthoDB" id="2274698at2759"/>
<evidence type="ECO:0000256" key="6">
    <source>
        <dbReference type="SAM" id="Phobius"/>
    </source>
</evidence>
<feature type="transmembrane region" description="Helical" evidence="6">
    <location>
        <begin position="153"/>
        <end position="173"/>
    </location>
</feature>
<feature type="region of interest" description="Disordered" evidence="5">
    <location>
        <begin position="549"/>
        <end position="591"/>
    </location>
</feature>
<dbReference type="RefSeq" id="XP_003177397.1">
    <property type="nucleotide sequence ID" value="XM_003177349.1"/>
</dbReference>
<dbReference type="InterPro" id="IPR018823">
    <property type="entry name" value="ArAE_2_N"/>
</dbReference>
<keyword evidence="3 6" id="KW-1133">Transmembrane helix</keyword>
<feature type="transmembrane region" description="Helical" evidence="6">
    <location>
        <begin position="716"/>
        <end position="736"/>
    </location>
</feature>
<accession>E5R156</accession>
<dbReference type="InterPro" id="IPR049453">
    <property type="entry name" value="Memb_transporter_dom"/>
</dbReference>
<feature type="region of interest" description="Disordered" evidence="5">
    <location>
        <begin position="900"/>
        <end position="927"/>
    </location>
</feature>
<feature type="transmembrane region" description="Helical" evidence="6">
    <location>
        <begin position="616"/>
        <end position="633"/>
    </location>
</feature>
<feature type="transmembrane region" description="Helical" evidence="6">
    <location>
        <begin position="693"/>
        <end position="710"/>
    </location>
</feature>
<protein>
    <recommendedName>
        <fullName evidence="12">ER transporter 6TM N-terminal domain-containing protein</fullName>
    </recommendedName>
</protein>
<feature type="transmembrane region" description="Helical" evidence="6">
    <location>
        <begin position="180"/>
        <end position="199"/>
    </location>
</feature>
<feature type="region of interest" description="Disordered" evidence="5">
    <location>
        <begin position="418"/>
        <end position="445"/>
    </location>
</feature>
<evidence type="ECO:0000256" key="1">
    <source>
        <dbReference type="ARBA" id="ARBA00004141"/>
    </source>
</evidence>
<evidence type="ECO:0000313" key="10">
    <source>
        <dbReference type="EMBL" id="EFQ98445.1"/>
    </source>
</evidence>
<dbReference type="GeneID" id="10032726"/>
<feature type="transmembrane region" description="Helical" evidence="6">
    <location>
        <begin position="120"/>
        <end position="141"/>
    </location>
</feature>
<feature type="domain" description="Integral membrane bound transporter" evidence="9">
    <location>
        <begin position="643"/>
        <end position="775"/>
    </location>
</feature>
<evidence type="ECO:0000256" key="4">
    <source>
        <dbReference type="ARBA" id="ARBA00023136"/>
    </source>
</evidence>
<feature type="compositionally biased region" description="Basic and acidic residues" evidence="5">
    <location>
        <begin position="1048"/>
        <end position="1057"/>
    </location>
</feature>
<dbReference type="Pfam" id="PF10334">
    <property type="entry name" value="BRE4"/>
    <property type="match status" value="1"/>
</dbReference>
<dbReference type="Proteomes" id="UP000002669">
    <property type="component" value="Unassembled WGS sequence"/>
</dbReference>
<dbReference type="PANTHER" id="PTHR37994:SF4">
    <property type="entry name" value="ER TRANSPORTER 6TM N-TERMINAL DOMAIN-CONTAINING PROTEIN-RELATED"/>
    <property type="match status" value="1"/>
</dbReference>
<dbReference type="STRING" id="535722.E5R156"/>
<keyword evidence="4 6" id="KW-0472">Membrane</keyword>
<feature type="transmembrane region" description="Helical" evidence="6">
    <location>
        <begin position="671"/>
        <end position="688"/>
    </location>
</feature>
<feature type="domain" description="DUF2421" evidence="7">
    <location>
        <begin position="780"/>
        <end position="897"/>
    </location>
</feature>
<dbReference type="HOGENOM" id="CLU_001788_0_1_1"/>
<keyword evidence="11" id="KW-1185">Reference proteome</keyword>
<feature type="transmembrane region" description="Helical" evidence="6">
    <location>
        <begin position="54"/>
        <end position="72"/>
    </location>
</feature>
<gene>
    <name evidence="10" type="ORF">MGYG_01473</name>
</gene>
<evidence type="ECO:0000256" key="5">
    <source>
        <dbReference type="SAM" id="MobiDB-lite"/>
    </source>
</evidence>
<dbReference type="InterPro" id="IPR018820">
    <property type="entry name" value="BRE4-related_DUF2421"/>
</dbReference>